<dbReference type="AntiFam" id="ANF00095">
    <property type="entry name" value="Shadow ORF (opposite ABC transporters)"/>
</dbReference>
<evidence type="ECO:0000313" key="1">
    <source>
        <dbReference type="EMBL" id="CAB4621973.1"/>
    </source>
</evidence>
<organism evidence="1">
    <name type="scientific">freshwater metagenome</name>
    <dbReference type="NCBI Taxonomy" id="449393"/>
    <lineage>
        <taxon>unclassified sequences</taxon>
        <taxon>metagenomes</taxon>
        <taxon>ecological metagenomes</taxon>
    </lineage>
</organism>
<dbReference type="EMBL" id="CAEZVJ010000006">
    <property type="protein sequence ID" value="CAB4621973.1"/>
    <property type="molecule type" value="Genomic_DNA"/>
</dbReference>
<sequence>MEDHSDVASNGHRVDFIPVKVEAVKTDVPLDPRTRNNLVHAVDGAQQGRLSATGRSDERCDRLRFNREGHIFDGEKLTVQHVDVIEFNDFSHVFFHP</sequence>
<proteinExistence type="predicted"/>
<protein>
    <submittedName>
        <fullName evidence="1">Unannotated protein</fullName>
    </submittedName>
</protein>
<gene>
    <name evidence="1" type="ORF">UFOPK1961_00128</name>
</gene>
<dbReference type="AlphaFoldDB" id="A0A6J6IBZ2"/>
<reference evidence="1" key="1">
    <citation type="submission" date="2020-05" db="EMBL/GenBank/DDBJ databases">
        <authorList>
            <person name="Chiriac C."/>
            <person name="Salcher M."/>
            <person name="Ghai R."/>
            <person name="Kavagutti S V."/>
        </authorList>
    </citation>
    <scope>NUCLEOTIDE SEQUENCE</scope>
</reference>
<accession>A0A6J6IBZ2</accession>
<name>A0A6J6IBZ2_9ZZZZ</name>